<sequence>MSEPVVRRVRAAEWREIRDLRIEAVGDPAASIAFLSTVEQERAHDEVFWRERAAGASLSDEAAQFIADDDGRWVGTVTVLLRAAGTADHLSRPVTEARADIVGVYVAPSHRGTGLLGRLVDVAGAWARDRGADELTLDVHAENHRAQGAYRKVGFVATGERLTSVIGPELVMVRAGRVGA</sequence>
<dbReference type="PROSITE" id="PS51186">
    <property type="entry name" value="GNAT"/>
    <property type="match status" value="1"/>
</dbReference>
<dbReference type="Gene3D" id="3.40.630.30">
    <property type="match status" value="1"/>
</dbReference>
<gene>
    <name evidence="4" type="ORF">RM52_09965</name>
</gene>
<organism evidence="4 5">
    <name type="scientific">Microbacterium hominis</name>
    <dbReference type="NCBI Taxonomy" id="162426"/>
    <lineage>
        <taxon>Bacteria</taxon>
        <taxon>Bacillati</taxon>
        <taxon>Actinomycetota</taxon>
        <taxon>Actinomycetes</taxon>
        <taxon>Micrococcales</taxon>
        <taxon>Microbacteriaceae</taxon>
        <taxon>Microbacterium</taxon>
    </lineage>
</organism>
<evidence type="ECO:0000313" key="4">
    <source>
        <dbReference type="EMBL" id="KIC57342.1"/>
    </source>
</evidence>
<dbReference type="AlphaFoldDB" id="A0A0B4CLI7"/>
<dbReference type="Proteomes" id="UP000031202">
    <property type="component" value="Unassembled WGS sequence"/>
</dbReference>
<accession>A0A0B4CLI7</accession>
<proteinExistence type="predicted"/>
<comment type="caution">
    <text evidence="4">The sequence shown here is derived from an EMBL/GenBank/DDBJ whole genome shotgun (WGS) entry which is preliminary data.</text>
</comment>
<evidence type="ECO:0000313" key="5">
    <source>
        <dbReference type="Proteomes" id="UP000031202"/>
    </source>
</evidence>
<keyword evidence="2" id="KW-0012">Acyltransferase</keyword>
<feature type="domain" description="N-acetyltransferase" evidence="3">
    <location>
        <begin position="4"/>
        <end position="177"/>
    </location>
</feature>
<protein>
    <submittedName>
        <fullName evidence="4">Acetyltransferase</fullName>
    </submittedName>
</protein>
<dbReference type="SUPFAM" id="SSF55729">
    <property type="entry name" value="Acyl-CoA N-acyltransferases (Nat)"/>
    <property type="match status" value="1"/>
</dbReference>
<dbReference type="InterPro" id="IPR000182">
    <property type="entry name" value="GNAT_dom"/>
</dbReference>
<keyword evidence="1 4" id="KW-0808">Transferase</keyword>
<dbReference type="GO" id="GO:0016747">
    <property type="term" value="F:acyltransferase activity, transferring groups other than amino-acyl groups"/>
    <property type="evidence" value="ECO:0007669"/>
    <property type="project" value="InterPro"/>
</dbReference>
<name>A0A0B4CLI7_9MICO</name>
<evidence type="ECO:0000259" key="3">
    <source>
        <dbReference type="PROSITE" id="PS51186"/>
    </source>
</evidence>
<dbReference type="InterPro" id="IPR016181">
    <property type="entry name" value="Acyl_CoA_acyltransferase"/>
</dbReference>
<dbReference type="PANTHER" id="PTHR43877">
    <property type="entry name" value="AMINOALKYLPHOSPHONATE N-ACETYLTRANSFERASE-RELATED-RELATED"/>
    <property type="match status" value="1"/>
</dbReference>
<dbReference type="EMBL" id="JWSZ01000012">
    <property type="protein sequence ID" value="KIC57342.1"/>
    <property type="molecule type" value="Genomic_DNA"/>
</dbReference>
<evidence type="ECO:0000256" key="2">
    <source>
        <dbReference type="ARBA" id="ARBA00023315"/>
    </source>
</evidence>
<dbReference type="Pfam" id="PF00583">
    <property type="entry name" value="Acetyltransf_1"/>
    <property type="match status" value="1"/>
</dbReference>
<dbReference type="RefSeq" id="WP_039416001.1">
    <property type="nucleotide sequence ID" value="NZ_JWSZ01000012.1"/>
</dbReference>
<dbReference type="PANTHER" id="PTHR43877:SF2">
    <property type="entry name" value="AMINOALKYLPHOSPHONATE N-ACETYLTRANSFERASE-RELATED"/>
    <property type="match status" value="1"/>
</dbReference>
<dbReference type="CDD" id="cd04301">
    <property type="entry name" value="NAT_SF"/>
    <property type="match status" value="1"/>
</dbReference>
<reference evidence="4 5" key="1">
    <citation type="submission" date="2014-12" db="EMBL/GenBank/DDBJ databases">
        <title>Genome sequencing of Microbacterium hominis TPW29.</title>
        <authorList>
            <person name="Tan P.W."/>
            <person name="Chan K.-G."/>
        </authorList>
    </citation>
    <scope>NUCLEOTIDE SEQUENCE [LARGE SCALE GENOMIC DNA]</scope>
    <source>
        <strain evidence="4 5">TPW29</strain>
    </source>
</reference>
<evidence type="ECO:0000256" key="1">
    <source>
        <dbReference type="ARBA" id="ARBA00022679"/>
    </source>
</evidence>
<dbReference type="InterPro" id="IPR050832">
    <property type="entry name" value="Bact_Acetyltransf"/>
</dbReference>